<dbReference type="Gene3D" id="1.20.120.1110">
    <property type="entry name" value="TAFH/NHR1 domain"/>
    <property type="match status" value="1"/>
</dbReference>
<evidence type="ECO:0000256" key="5">
    <source>
        <dbReference type="ARBA" id="ARBA00023242"/>
    </source>
</evidence>
<dbReference type="InterPro" id="IPR045144">
    <property type="entry name" value="TAF4"/>
</dbReference>
<evidence type="ECO:0000313" key="9">
    <source>
        <dbReference type="Proteomes" id="UP000324832"/>
    </source>
</evidence>
<organism evidence="8 9">
    <name type="scientific">Leptidea sinapis</name>
    <dbReference type="NCBI Taxonomy" id="189913"/>
    <lineage>
        <taxon>Eukaryota</taxon>
        <taxon>Metazoa</taxon>
        <taxon>Ecdysozoa</taxon>
        <taxon>Arthropoda</taxon>
        <taxon>Hexapoda</taxon>
        <taxon>Insecta</taxon>
        <taxon>Pterygota</taxon>
        <taxon>Neoptera</taxon>
        <taxon>Endopterygota</taxon>
        <taxon>Lepidoptera</taxon>
        <taxon>Glossata</taxon>
        <taxon>Ditrysia</taxon>
        <taxon>Papilionoidea</taxon>
        <taxon>Pieridae</taxon>
        <taxon>Dismorphiinae</taxon>
        <taxon>Leptidea</taxon>
    </lineage>
</organism>
<dbReference type="Proteomes" id="UP000324832">
    <property type="component" value="Unassembled WGS sequence"/>
</dbReference>
<keyword evidence="9" id="KW-1185">Reference proteome</keyword>
<evidence type="ECO:0000256" key="6">
    <source>
        <dbReference type="SAM" id="MobiDB-lite"/>
    </source>
</evidence>
<feature type="compositionally biased region" description="Basic and acidic residues" evidence="6">
    <location>
        <begin position="704"/>
        <end position="718"/>
    </location>
</feature>
<dbReference type="EMBL" id="FZQP02000193">
    <property type="protein sequence ID" value="VVC87801.1"/>
    <property type="molecule type" value="Genomic_DNA"/>
</dbReference>
<evidence type="ECO:0000256" key="2">
    <source>
        <dbReference type="ARBA" id="ARBA00006178"/>
    </source>
</evidence>
<comment type="similarity">
    <text evidence="2">Belongs to the TAF4 family.</text>
</comment>
<feature type="region of interest" description="Disordered" evidence="6">
    <location>
        <begin position="699"/>
        <end position="718"/>
    </location>
</feature>
<dbReference type="SMART" id="SM00549">
    <property type="entry name" value="TAFH"/>
    <property type="match status" value="1"/>
</dbReference>
<dbReference type="InterPro" id="IPR037249">
    <property type="entry name" value="TAFH/NHR1_dom_sf"/>
</dbReference>
<reference evidence="8 9" key="1">
    <citation type="submission" date="2017-07" db="EMBL/GenBank/DDBJ databases">
        <authorList>
            <person name="Talla V."/>
            <person name="Backstrom N."/>
        </authorList>
    </citation>
    <scope>NUCLEOTIDE SEQUENCE [LARGE SCALE GENOMIC DNA]</scope>
</reference>
<accession>A0A5E4PRU3</accession>
<name>A0A5E4PRU3_9NEOP</name>
<evidence type="ECO:0000259" key="7">
    <source>
        <dbReference type="PROSITE" id="PS51119"/>
    </source>
</evidence>
<dbReference type="GO" id="GO:0005669">
    <property type="term" value="C:transcription factor TFIID complex"/>
    <property type="evidence" value="ECO:0007669"/>
    <property type="project" value="InterPro"/>
</dbReference>
<dbReference type="SUPFAM" id="SSF158553">
    <property type="entry name" value="TAFH domain-like"/>
    <property type="match status" value="1"/>
</dbReference>
<keyword evidence="4" id="KW-0804">Transcription</keyword>
<dbReference type="AlphaFoldDB" id="A0A5E4PRU3"/>
<dbReference type="PROSITE" id="PS51119">
    <property type="entry name" value="TAFH"/>
    <property type="match status" value="1"/>
</dbReference>
<protein>
    <recommendedName>
        <fullName evidence="7">TAFH domain-containing protein</fullName>
    </recommendedName>
</protein>
<proteinExistence type="inferred from homology"/>
<gene>
    <name evidence="8" type="ORF">LSINAPIS_LOCUS1327</name>
</gene>
<comment type="subcellular location">
    <subcellularLocation>
        <location evidence="1">Nucleus</location>
    </subcellularLocation>
</comment>
<evidence type="ECO:0000256" key="3">
    <source>
        <dbReference type="ARBA" id="ARBA00023015"/>
    </source>
</evidence>
<feature type="domain" description="TAFH" evidence="7">
    <location>
        <begin position="450"/>
        <end position="546"/>
    </location>
</feature>
<dbReference type="Pfam" id="PF07531">
    <property type="entry name" value="TAFH"/>
    <property type="match status" value="1"/>
</dbReference>
<dbReference type="PANTHER" id="PTHR15138">
    <property type="entry name" value="TRANSCRIPTION INITIATION FACTOR TFIID SUBUNIT 4"/>
    <property type="match status" value="1"/>
</dbReference>
<dbReference type="GO" id="GO:0006367">
    <property type="term" value="P:transcription initiation at RNA polymerase II promoter"/>
    <property type="evidence" value="ECO:0007669"/>
    <property type="project" value="TreeGrafter"/>
</dbReference>
<evidence type="ECO:0000313" key="8">
    <source>
        <dbReference type="EMBL" id="VVC87801.1"/>
    </source>
</evidence>
<dbReference type="InterPro" id="IPR007900">
    <property type="entry name" value="TAF4_C"/>
</dbReference>
<evidence type="ECO:0000256" key="4">
    <source>
        <dbReference type="ARBA" id="ARBA00023163"/>
    </source>
</evidence>
<dbReference type="GO" id="GO:0003677">
    <property type="term" value="F:DNA binding"/>
    <property type="evidence" value="ECO:0007669"/>
    <property type="project" value="TreeGrafter"/>
</dbReference>
<dbReference type="InterPro" id="IPR003894">
    <property type="entry name" value="TAFH_NHR1"/>
</dbReference>
<dbReference type="GO" id="GO:0016251">
    <property type="term" value="F:RNA polymerase II general transcription initiation factor activity"/>
    <property type="evidence" value="ECO:0007669"/>
    <property type="project" value="TreeGrafter"/>
</dbReference>
<keyword evidence="3" id="KW-0805">Transcription regulation</keyword>
<evidence type="ECO:0000256" key="1">
    <source>
        <dbReference type="ARBA" id="ARBA00004123"/>
    </source>
</evidence>
<sequence length="801" mass="85784">MASAEFLEQALSSDVDESAVIAKVGSLENQLLSSILPVSAPKKFTNVIPNNISNILCSESSNIGHKLSDCESVGTNIQSTLTSASFSAPLSNSSPSNVTSNSDFINTESSQFFKEDRNISKNILKSTLNFHTVQGGSESIKPITIQPVVLKQATIAGQVNMHPAIVIVPLTESSGMASNMQNVTTINKPVQNVTSHNMGSAPSPVVPNVQIIITRPPTPMGGTQSVPTVSPRVVIGTPQMLGARAAMPVVLKKATIAGQVNMHPAIVIVPLTASSGMASNMQNVTTINKPVQNVTSHNMGSAPSPVVPNVRIIITRPPTPMGGTQSVATVSPRVVIGTPQMVGARAAMPGITLQSLQQGQQSHLLLRTENGQYHLLRIGSAPVAGTLTAPQAQTLRFSTVPAQPGVVSVSTGVAIPGQMSAGPRVATPVAMQTAPVVVQQQPVILNQKPPDNSKEKCRNFLANILDVLIKEPKSVEQGVRNLIQELIDAHVEPEEFCDRLEKLLKASPQPCLIGFLRKSLPPLRQSMCTGELLLEGINPPPLEVAFSSIASPTAPSQPQPVVLGTNIQMPKAPPKSGSSVSILQNIPVHTKINSPKVGKTMTASGKANVAKTGGSSAVLSTILTARKPAQKDKEKKSALQFTQPFGDDKMAGDDDINDQWDPDYEVTQDVRGQLKFLEEVGRAARKRQENLEREVLMKAAKSRSKNDNPEQAKLKAKGKEMQRAEYEELRQREANQTALQAIGPRKKARVDGAGCSKDTTPQCTAVNEREMAQRPRMTRVNLRDMIFFLEQKKDPGHQMLT</sequence>
<dbReference type="PANTHER" id="PTHR15138:SF14">
    <property type="entry name" value="TRANSCRIPTION INITIATION FACTOR TFIID SUBUNIT 4"/>
    <property type="match status" value="1"/>
</dbReference>
<dbReference type="Pfam" id="PF05236">
    <property type="entry name" value="TAF4"/>
    <property type="match status" value="1"/>
</dbReference>
<feature type="region of interest" description="Disordered" evidence="6">
    <location>
        <begin position="628"/>
        <end position="659"/>
    </location>
</feature>
<keyword evidence="5" id="KW-0539">Nucleus</keyword>